<gene>
    <name evidence="4" type="primary">LOC113851362</name>
</gene>
<feature type="region of interest" description="Disordered" evidence="1">
    <location>
        <begin position="1"/>
        <end position="41"/>
    </location>
</feature>
<dbReference type="RefSeq" id="XP_027337627.1">
    <property type="nucleotide sequence ID" value="XM_027481826.1"/>
</dbReference>
<reference evidence="3" key="1">
    <citation type="journal article" date="2019" name="Toxins">
        <title>Detection of Abrin-Like and Prepropulchellin-Like Toxin Genes and Transcripts Using Whole Genome Sequencing and Full-Length Transcript Sequencing of Abrus precatorius.</title>
        <authorList>
            <person name="Hovde B.T."/>
            <person name="Daligault H.E."/>
            <person name="Hanschen E.R."/>
            <person name="Kunde Y.A."/>
            <person name="Johnson M.B."/>
            <person name="Starkenburg S.R."/>
            <person name="Johnson S.L."/>
        </authorList>
    </citation>
    <scope>NUCLEOTIDE SEQUENCE [LARGE SCALE GENOMIC DNA]</scope>
</reference>
<dbReference type="PROSITE" id="PS50858">
    <property type="entry name" value="BSD"/>
    <property type="match status" value="1"/>
</dbReference>
<dbReference type="GeneID" id="113851362"/>
<dbReference type="PANTHER" id="PTHR31923:SF3">
    <property type="entry name" value="BSD DOMAIN-CONTAINING PROTEIN"/>
    <property type="match status" value="1"/>
</dbReference>
<dbReference type="Proteomes" id="UP000694853">
    <property type="component" value="Unplaced"/>
</dbReference>
<evidence type="ECO:0000256" key="1">
    <source>
        <dbReference type="SAM" id="MobiDB-lite"/>
    </source>
</evidence>
<feature type="region of interest" description="Disordered" evidence="1">
    <location>
        <begin position="152"/>
        <end position="184"/>
    </location>
</feature>
<feature type="compositionally biased region" description="Basic and acidic residues" evidence="1">
    <location>
        <begin position="152"/>
        <end position="165"/>
    </location>
</feature>
<dbReference type="KEGG" id="aprc:113851362"/>
<dbReference type="OrthoDB" id="47923at2759"/>
<dbReference type="PANTHER" id="PTHR31923">
    <property type="entry name" value="BSD DOMAIN-CONTAINING PROTEIN"/>
    <property type="match status" value="1"/>
</dbReference>
<feature type="compositionally biased region" description="Low complexity" evidence="1">
    <location>
        <begin position="9"/>
        <end position="20"/>
    </location>
</feature>
<protein>
    <submittedName>
        <fullName evidence="4">Uncharacterized protein LOC113851362</fullName>
    </submittedName>
</protein>
<dbReference type="InterPro" id="IPR035925">
    <property type="entry name" value="BSD_dom_sf"/>
</dbReference>
<dbReference type="Pfam" id="PF03909">
    <property type="entry name" value="BSD"/>
    <property type="match status" value="1"/>
</dbReference>
<dbReference type="SMART" id="SM00751">
    <property type="entry name" value="BSD"/>
    <property type="match status" value="1"/>
</dbReference>
<dbReference type="InterPro" id="IPR005607">
    <property type="entry name" value="BSD_dom"/>
</dbReference>
<accession>A0A8B8K1H2</accession>
<organism evidence="3 4">
    <name type="scientific">Abrus precatorius</name>
    <name type="common">Indian licorice</name>
    <name type="synonym">Glycine abrus</name>
    <dbReference type="NCBI Taxonomy" id="3816"/>
    <lineage>
        <taxon>Eukaryota</taxon>
        <taxon>Viridiplantae</taxon>
        <taxon>Streptophyta</taxon>
        <taxon>Embryophyta</taxon>
        <taxon>Tracheophyta</taxon>
        <taxon>Spermatophyta</taxon>
        <taxon>Magnoliopsida</taxon>
        <taxon>eudicotyledons</taxon>
        <taxon>Gunneridae</taxon>
        <taxon>Pentapetalae</taxon>
        <taxon>rosids</taxon>
        <taxon>fabids</taxon>
        <taxon>Fabales</taxon>
        <taxon>Fabaceae</taxon>
        <taxon>Papilionoideae</taxon>
        <taxon>50 kb inversion clade</taxon>
        <taxon>NPAAA clade</taxon>
        <taxon>indigoferoid/millettioid clade</taxon>
        <taxon>Abreae</taxon>
        <taxon>Abrus</taxon>
    </lineage>
</organism>
<dbReference type="Gene3D" id="1.10.3970.10">
    <property type="entry name" value="BSD domain"/>
    <property type="match status" value="1"/>
</dbReference>
<reference evidence="4" key="2">
    <citation type="submission" date="2025-08" db="UniProtKB">
        <authorList>
            <consortium name="RefSeq"/>
        </authorList>
    </citation>
    <scope>IDENTIFICATION</scope>
    <source>
        <tissue evidence="4">Young leaves</tissue>
    </source>
</reference>
<dbReference type="SUPFAM" id="SSF140383">
    <property type="entry name" value="BSD domain-like"/>
    <property type="match status" value="1"/>
</dbReference>
<proteinExistence type="predicted"/>
<sequence length="184" mass="21851">MDWLRRSLSRSSRNSKTSNTQTQPNSKVRQKEEEEEEEEESIYGITEELINHIKSFTLDTFKNFPLRDEDEGTYGEETQSSSTIVRKDLSQWQERHAILILSRVKEISQLRYVLCPRHLKENKFWKIYFKLARSHVLEYELRDVQREKLKRMAMEDEKSSDKSPYEVEMAEATQGNFTAPLPLT</sequence>
<feature type="domain" description="BSD" evidence="2">
    <location>
        <begin position="100"/>
        <end position="136"/>
    </location>
</feature>
<keyword evidence="3" id="KW-1185">Reference proteome</keyword>
<evidence type="ECO:0000313" key="3">
    <source>
        <dbReference type="Proteomes" id="UP000694853"/>
    </source>
</evidence>
<evidence type="ECO:0000313" key="4">
    <source>
        <dbReference type="RefSeq" id="XP_027337627.1"/>
    </source>
</evidence>
<name>A0A8B8K1H2_ABRPR</name>
<dbReference type="AlphaFoldDB" id="A0A8B8K1H2"/>
<evidence type="ECO:0000259" key="2">
    <source>
        <dbReference type="PROSITE" id="PS50858"/>
    </source>
</evidence>